<dbReference type="AlphaFoldDB" id="V4KSW7"/>
<dbReference type="InterPro" id="IPR003863">
    <property type="entry name" value="DUF220"/>
</dbReference>
<evidence type="ECO:0000256" key="2">
    <source>
        <dbReference type="SAM" id="Phobius"/>
    </source>
</evidence>
<dbReference type="Gramene" id="ESQ34419">
    <property type="protein sequence ID" value="ESQ34419"/>
    <property type="gene ID" value="EUTSA_v10008137mg"/>
</dbReference>
<keyword evidence="2" id="KW-1133">Transmembrane helix</keyword>
<reference evidence="5 6" key="1">
    <citation type="journal article" date="2013" name="Front. Plant Sci.">
        <title>The Reference Genome of the Halophytic Plant Eutrema salsugineum.</title>
        <authorList>
            <person name="Yang R."/>
            <person name="Jarvis D.E."/>
            <person name="Chen H."/>
            <person name="Beilstein M.A."/>
            <person name="Grimwood J."/>
            <person name="Jenkins J."/>
            <person name="Shu S."/>
            <person name="Prochnik S."/>
            <person name="Xin M."/>
            <person name="Ma C."/>
            <person name="Schmutz J."/>
            <person name="Wing R.A."/>
            <person name="Mitchell-Olds T."/>
            <person name="Schumaker K.S."/>
            <person name="Wang X."/>
        </authorList>
    </citation>
    <scope>NUCLEOTIDE SEQUENCE [LARGE SCALE GENOMIC DNA]</scope>
</reference>
<name>V4KSW7_EUTSA</name>
<dbReference type="EMBL" id="KI517683">
    <property type="protein sequence ID" value="ESQ34419.1"/>
    <property type="molecule type" value="Genomic_DNA"/>
</dbReference>
<evidence type="ECO:0000313" key="5">
    <source>
        <dbReference type="EMBL" id="ESQ34419.1"/>
    </source>
</evidence>
<evidence type="ECO:0000313" key="6">
    <source>
        <dbReference type="Proteomes" id="UP000030689"/>
    </source>
</evidence>
<dbReference type="OMA" id="GLWYEAE"/>
<feature type="signal peptide" evidence="3">
    <location>
        <begin position="1"/>
        <end position="19"/>
    </location>
</feature>
<dbReference type="PANTHER" id="PTHR31385:SF6">
    <property type="entry name" value="DUF220 DOMAIN-CONTAINING PROTEIN-RELATED"/>
    <property type="match status" value="1"/>
</dbReference>
<evidence type="ECO:0000256" key="3">
    <source>
        <dbReference type="SAM" id="SignalP"/>
    </source>
</evidence>
<sequence length="336" mass="38809">MESLRSSLLFLSLIRLVEEMGVFPGFGGWINQNTQQPPKDEPKRSENVESKSVSEKDTNNAPAKEKKAYYKKVHEKQQDQLWHDAEKKHPWYNPPPKVTVTTKKGLCHMNVELIVGLTPDGVYELFTNPETGAFFDKDKWRGLMVYFLIIIDTSNVVSIITILGTVLFFLTKTNKSIKVLMEDGPRQVMKVKKSVAWDLLWFSIPIPIILIVDENRKDLTTKYKKEKIMFMKVFEGNYKVEPIYVDSERLCGQRLPKSREEYKRCSGGQGKIASKVTLNQYFQPYPLFNLPPVSWYIRGITIKTTKNLLLSVQKVATSIRRAKRLNELGEEIKQQT</sequence>
<keyword evidence="6" id="KW-1185">Reference proteome</keyword>
<feature type="compositionally biased region" description="Basic and acidic residues" evidence="1">
    <location>
        <begin position="38"/>
        <end position="66"/>
    </location>
</feature>
<feature type="chain" id="PRO_5004720933" description="DUF220 domain-containing protein" evidence="3">
    <location>
        <begin position="20"/>
        <end position="336"/>
    </location>
</feature>
<evidence type="ECO:0000259" key="4">
    <source>
        <dbReference type="Pfam" id="PF02713"/>
    </source>
</evidence>
<organism evidence="5 6">
    <name type="scientific">Eutrema salsugineum</name>
    <name type="common">Saltwater cress</name>
    <name type="synonym">Sisymbrium salsugineum</name>
    <dbReference type="NCBI Taxonomy" id="72664"/>
    <lineage>
        <taxon>Eukaryota</taxon>
        <taxon>Viridiplantae</taxon>
        <taxon>Streptophyta</taxon>
        <taxon>Embryophyta</taxon>
        <taxon>Tracheophyta</taxon>
        <taxon>Spermatophyta</taxon>
        <taxon>Magnoliopsida</taxon>
        <taxon>eudicotyledons</taxon>
        <taxon>Gunneridae</taxon>
        <taxon>Pentapetalae</taxon>
        <taxon>rosids</taxon>
        <taxon>malvids</taxon>
        <taxon>Brassicales</taxon>
        <taxon>Brassicaceae</taxon>
        <taxon>Eutremeae</taxon>
        <taxon>Eutrema</taxon>
    </lineage>
</organism>
<keyword evidence="3" id="KW-0732">Signal</keyword>
<keyword evidence="2" id="KW-0812">Transmembrane</keyword>
<proteinExistence type="predicted"/>
<feature type="region of interest" description="Disordered" evidence="1">
    <location>
        <begin position="31"/>
        <end position="66"/>
    </location>
</feature>
<dbReference type="eggNOG" id="ENOG502QUTS">
    <property type="taxonomic scope" value="Eukaryota"/>
</dbReference>
<dbReference type="STRING" id="72664.V4KSW7"/>
<gene>
    <name evidence="5" type="ORF">EUTSA_v10008137mg</name>
</gene>
<dbReference type="PANTHER" id="PTHR31385">
    <property type="entry name" value="PUTATIVE (DUF220)-RELATED"/>
    <property type="match status" value="1"/>
</dbReference>
<dbReference type="Proteomes" id="UP000030689">
    <property type="component" value="Unassembled WGS sequence"/>
</dbReference>
<accession>V4KSW7</accession>
<evidence type="ECO:0000256" key="1">
    <source>
        <dbReference type="SAM" id="MobiDB-lite"/>
    </source>
</evidence>
<feature type="domain" description="DUF220" evidence="4">
    <location>
        <begin position="203"/>
        <end position="275"/>
    </location>
</feature>
<feature type="transmembrane region" description="Helical" evidence="2">
    <location>
        <begin position="143"/>
        <end position="170"/>
    </location>
</feature>
<protein>
    <recommendedName>
        <fullName evidence="4">DUF220 domain-containing protein</fullName>
    </recommendedName>
</protein>
<dbReference type="Pfam" id="PF02713">
    <property type="entry name" value="DUF220"/>
    <property type="match status" value="1"/>
</dbReference>
<keyword evidence="2" id="KW-0472">Membrane</keyword>